<protein>
    <recommendedName>
        <fullName evidence="3">SHS2 domain-containing protein</fullName>
    </recommendedName>
</protein>
<dbReference type="PANTHER" id="PTHR32432">
    <property type="entry name" value="CELL DIVISION PROTEIN FTSA-RELATED"/>
    <property type="match status" value="1"/>
</dbReference>
<comment type="caution">
    <text evidence="1">The sequence shown here is derived from an EMBL/GenBank/DDBJ whole genome shotgun (WGS) entry which is preliminary data.</text>
</comment>
<evidence type="ECO:0008006" key="3">
    <source>
        <dbReference type="Google" id="ProtNLM"/>
    </source>
</evidence>
<accession>A0A1F7J906</accession>
<proteinExistence type="predicted"/>
<evidence type="ECO:0000313" key="2">
    <source>
        <dbReference type="Proteomes" id="UP000176480"/>
    </source>
</evidence>
<dbReference type="Gene3D" id="3.30.1490.300">
    <property type="match status" value="1"/>
</dbReference>
<dbReference type="PANTHER" id="PTHR32432:SF3">
    <property type="entry name" value="ETHANOLAMINE UTILIZATION PROTEIN EUTJ"/>
    <property type="match status" value="1"/>
</dbReference>
<gene>
    <name evidence="1" type="ORF">A2966_03715</name>
</gene>
<organism evidence="1 2">
    <name type="scientific">Candidatus Roizmanbacteria bacterium RIFCSPLOWO2_01_FULL_41_22</name>
    <dbReference type="NCBI Taxonomy" id="1802067"/>
    <lineage>
        <taxon>Bacteria</taxon>
        <taxon>Candidatus Roizmaniibacteriota</taxon>
    </lineage>
</organism>
<evidence type="ECO:0000313" key="1">
    <source>
        <dbReference type="EMBL" id="OGK52072.1"/>
    </source>
</evidence>
<dbReference type="STRING" id="1802067.A2966_03715"/>
<dbReference type="SUPFAM" id="SSF53067">
    <property type="entry name" value="Actin-like ATPase domain"/>
    <property type="match status" value="1"/>
</dbReference>
<dbReference type="Pfam" id="PF11104">
    <property type="entry name" value="PilM_2"/>
    <property type="match status" value="1"/>
</dbReference>
<dbReference type="InterPro" id="IPR005883">
    <property type="entry name" value="PilM"/>
</dbReference>
<dbReference type="Gene3D" id="3.30.420.40">
    <property type="match status" value="2"/>
</dbReference>
<dbReference type="EMBL" id="MGAR01000015">
    <property type="protein sequence ID" value="OGK52072.1"/>
    <property type="molecule type" value="Genomic_DNA"/>
</dbReference>
<dbReference type="Proteomes" id="UP000176480">
    <property type="component" value="Unassembled WGS sequence"/>
</dbReference>
<sequence>MSKDTFSIDITRKNIRVCDLEEKDGKIEILSLGYDDIVPNFLLDDNPLLQKEQAKKLLQLYQNLKISKKKVNVVLPDSVTYSQIIEMPKLNEQELMLAIRYQADEFIPMPIDEVYLDIEVLKEDPKNSRQLTLIIAAPKNTVTRIYNMLSLAHLVPKNLENELSVIGRLIALRFSQSNECTVLVNFGFSGTSLYLVDPLSHIIVATRSFKIGLDLIVRDLKVNLNWDEKNTYEALKNIGLTQNATVDIYKIIYPIMKEMFRELEQFIQLAKSKYNLEVNKVYLFNFDSSIANFAPTIQSNMSVPTLPLPIGSILIPNVITQSFSSEISSFVSVIAAQIK</sequence>
<dbReference type="AlphaFoldDB" id="A0A1F7J906"/>
<reference evidence="1 2" key="1">
    <citation type="journal article" date="2016" name="Nat. Commun.">
        <title>Thousands of microbial genomes shed light on interconnected biogeochemical processes in an aquifer system.</title>
        <authorList>
            <person name="Anantharaman K."/>
            <person name="Brown C.T."/>
            <person name="Hug L.A."/>
            <person name="Sharon I."/>
            <person name="Castelle C.J."/>
            <person name="Probst A.J."/>
            <person name="Thomas B.C."/>
            <person name="Singh A."/>
            <person name="Wilkins M.J."/>
            <person name="Karaoz U."/>
            <person name="Brodie E.L."/>
            <person name="Williams K.H."/>
            <person name="Hubbard S.S."/>
            <person name="Banfield J.F."/>
        </authorList>
    </citation>
    <scope>NUCLEOTIDE SEQUENCE [LARGE SCALE GENOMIC DNA]</scope>
</reference>
<dbReference type="InterPro" id="IPR043129">
    <property type="entry name" value="ATPase_NBD"/>
</dbReference>
<name>A0A1F7J906_9BACT</name>
<dbReference type="InterPro" id="IPR050696">
    <property type="entry name" value="FtsA/MreB"/>
</dbReference>